<keyword evidence="5" id="KW-1185">Reference proteome</keyword>
<keyword evidence="1" id="KW-0238">DNA-binding</keyword>
<keyword evidence="2" id="KW-0233">DNA recombination</keyword>
<dbReference type="EMBL" id="JBHTIR010003853">
    <property type="protein sequence ID" value="MFD0855910.1"/>
    <property type="molecule type" value="Genomic_DNA"/>
</dbReference>
<dbReference type="Proteomes" id="UP001597083">
    <property type="component" value="Unassembled WGS sequence"/>
</dbReference>
<feature type="non-terminal residue" evidence="4">
    <location>
        <position position="226"/>
    </location>
</feature>
<dbReference type="PROSITE" id="PS51737">
    <property type="entry name" value="RECOMBINASE_DNA_BIND"/>
    <property type="match status" value="1"/>
</dbReference>
<dbReference type="InterPro" id="IPR050639">
    <property type="entry name" value="SSR_resolvase"/>
</dbReference>
<evidence type="ECO:0000313" key="4">
    <source>
        <dbReference type="EMBL" id="MFD0855910.1"/>
    </source>
</evidence>
<dbReference type="SUPFAM" id="SSF53041">
    <property type="entry name" value="Resolvase-like"/>
    <property type="match status" value="1"/>
</dbReference>
<dbReference type="InterPro" id="IPR038109">
    <property type="entry name" value="DNA_bind_recomb_sf"/>
</dbReference>
<evidence type="ECO:0000256" key="1">
    <source>
        <dbReference type="ARBA" id="ARBA00023125"/>
    </source>
</evidence>
<dbReference type="PANTHER" id="PTHR30461:SF2">
    <property type="entry name" value="SERINE RECOMBINASE PINE-RELATED"/>
    <property type="match status" value="1"/>
</dbReference>
<evidence type="ECO:0000259" key="3">
    <source>
        <dbReference type="PROSITE" id="PS51737"/>
    </source>
</evidence>
<protein>
    <submittedName>
        <fullName evidence="4">Recombinase family protein</fullName>
    </submittedName>
</protein>
<dbReference type="InterPro" id="IPR011109">
    <property type="entry name" value="DNA_bind_recombinase_dom"/>
</dbReference>
<accession>A0ABW3CNT3</accession>
<dbReference type="Pfam" id="PF07508">
    <property type="entry name" value="Recombinase"/>
    <property type="match status" value="1"/>
</dbReference>
<gene>
    <name evidence="4" type="ORF">ACFQ07_26970</name>
</gene>
<feature type="domain" description="Recombinase" evidence="3">
    <location>
        <begin position="86"/>
        <end position="226"/>
    </location>
</feature>
<organism evidence="4 5">
    <name type="scientific">Actinomadura adrarensis</name>
    <dbReference type="NCBI Taxonomy" id="1819600"/>
    <lineage>
        <taxon>Bacteria</taxon>
        <taxon>Bacillati</taxon>
        <taxon>Actinomycetota</taxon>
        <taxon>Actinomycetes</taxon>
        <taxon>Streptosporangiales</taxon>
        <taxon>Thermomonosporaceae</taxon>
        <taxon>Actinomadura</taxon>
    </lineage>
</organism>
<comment type="caution">
    <text evidence="4">The sequence shown here is derived from an EMBL/GenBank/DDBJ whole genome shotgun (WGS) entry which is preliminary data.</text>
</comment>
<dbReference type="Gene3D" id="3.90.1750.20">
    <property type="entry name" value="Putative Large Serine Recombinase, Chain B, Domain 2"/>
    <property type="match status" value="1"/>
</dbReference>
<evidence type="ECO:0000313" key="5">
    <source>
        <dbReference type="Proteomes" id="UP001597083"/>
    </source>
</evidence>
<proteinExistence type="predicted"/>
<name>A0ABW3CNT3_9ACTN</name>
<sequence>MICESIDRIARRTYIGTLIENRLEEAGVLLLAADEPLNLDGKRASQILTRRVKQGVAEWYVLELLEKSWGGFEAHTAQGFNIGKPPYGHIAKKLPHPVPARRAEGASKHVLQPDPVRGPVVTTIFNWRVEECLGYQAIADRLNADLDRYPPPTPVDPARSVGHWTQSSVRDILVNPKHTGYMVWNRRATKRDGGKHNPPEAWGWSPAPTHEPLVSIEVFTAAQKVA</sequence>
<dbReference type="PANTHER" id="PTHR30461">
    <property type="entry name" value="DNA-INVERTASE FROM LAMBDOID PROPHAGE"/>
    <property type="match status" value="1"/>
</dbReference>
<dbReference type="InterPro" id="IPR036162">
    <property type="entry name" value="Resolvase-like_N_sf"/>
</dbReference>
<evidence type="ECO:0000256" key="2">
    <source>
        <dbReference type="ARBA" id="ARBA00023172"/>
    </source>
</evidence>
<reference evidence="5" key="1">
    <citation type="journal article" date="2019" name="Int. J. Syst. Evol. Microbiol.">
        <title>The Global Catalogue of Microorganisms (GCM) 10K type strain sequencing project: providing services to taxonomists for standard genome sequencing and annotation.</title>
        <authorList>
            <consortium name="The Broad Institute Genomics Platform"/>
            <consortium name="The Broad Institute Genome Sequencing Center for Infectious Disease"/>
            <person name="Wu L."/>
            <person name="Ma J."/>
        </authorList>
    </citation>
    <scope>NUCLEOTIDE SEQUENCE [LARGE SCALE GENOMIC DNA]</scope>
    <source>
        <strain evidence="5">JCM 31696</strain>
    </source>
</reference>